<sequence>MATFDDETLQAIGELIALGEQEGFAITFQPDADGWTVGYMRGMAGGDLHSDFDLESAARGAVRPLLDLSARFISNRRERQR</sequence>
<dbReference type="RefSeq" id="WP_155843517.1">
    <property type="nucleotide sequence ID" value="NZ_BAAAIA010000008.1"/>
</dbReference>
<keyword evidence="2" id="KW-1185">Reference proteome</keyword>
<dbReference type="AlphaFoldDB" id="A0A7C9HJL9"/>
<protein>
    <submittedName>
        <fullName evidence="1">Uncharacterized protein</fullName>
    </submittedName>
</protein>
<proteinExistence type="predicted"/>
<organism evidence="1 2">
    <name type="scientific">Agromyces luteolus</name>
    <dbReference type="NCBI Taxonomy" id="88373"/>
    <lineage>
        <taxon>Bacteria</taxon>
        <taxon>Bacillati</taxon>
        <taxon>Actinomycetota</taxon>
        <taxon>Actinomycetes</taxon>
        <taxon>Micrococcales</taxon>
        <taxon>Microbacteriaceae</taxon>
        <taxon>Agromyces</taxon>
    </lineage>
</organism>
<comment type="caution">
    <text evidence="1">The sequence shown here is derived from an EMBL/GenBank/DDBJ whole genome shotgun (WGS) entry which is preliminary data.</text>
</comment>
<name>A0A7C9HJL9_9MICO</name>
<dbReference type="OrthoDB" id="5195660at2"/>
<evidence type="ECO:0000313" key="1">
    <source>
        <dbReference type="EMBL" id="MUN08643.1"/>
    </source>
</evidence>
<accession>A0A7C9HJL9</accession>
<gene>
    <name evidence="1" type="ORF">GLX25_16160</name>
</gene>
<reference evidence="1 2" key="1">
    <citation type="submission" date="2019-11" db="EMBL/GenBank/DDBJ databases">
        <title>Agromyces kandeliae sp. nov., isolated from mangrove soil.</title>
        <authorList>
            <person name="Wang R."/>
        </authorList>
    </citation>
    <scope>NUCLEOTIDE SEQUENCE [LARGE SCALE GENOMIC DNA]</scope>
    <source>
        <strain evidence="1 2">JCM 11431</strain>
    </source>
</reference>
<dbReference type="EMBL" id="WODA01000025">
    <property type="protein sequence ID" value="MUN08643.1"/>
    <property type="molecule type" value="Genomic_DNA"/>
</dbReference>
<dbReference type="Proteomes" id="UP000480122">
    <property type="component" value="Unassembled WGS sequence"/>
</dbReference>
<evidence type="ECO:0000313" key="2">
    <source>
        <dbReference type="Proteomes" id="UP000480122"/>
    </source>
</evidence>